<organism evidence="1 2">
    <name type="scientific">Schizopora paradoxa</name>
    <dbReference type="NCBI Taxonomy" id="27342"/>
    <lineage>
        <taxon>Eukaryota</taxon>
        <taxon>Fungi</taxon>
        <taxon>Dikarya</taxon>
        <taxon>Basidiomycota</taxon>
        <taxon>Agaricomycotina</taxon>
        <taxon>Agaricomycetes</taxon>
        <taxon>Hymenochaetales</taxon>
        <taxon>Schizoporaceae</taxon>
        <taxon>Schizopora</taxon>
    </lineage>
</organism>
<keyword evidence="2" id="KW-1185">Reference proteome</keyword>
<name>A0A0H2R3N9_9AGAM</name>
<proteinExistence type="predicted"/>
<dbReference type="Proteomes" id="UP000053477">
    <property type="component" value="Unassembled WGS sequence"/>
</dbReference>
<protein>
    <submittedName>
        <fullName evidence="1">Uncharacterized protein</fullName>
    </submittedName>
</protein>
<dbReference type="EMBL" id="KQ086208">
    <property type="protein sequence ID" value="KLO06429.1"/>
    <property type="molecule type" value="Genomic_DNA"/>
</dbReference>
<dbReference type="InParanoid" id="A0A0H2R3N9"/>
<reference evidence="1 2" key="1">
    <citation type="submission" date="2015-04" db="EMBL/GenBank/DDBJ databases">
        <title>Complete genome sequence of Schizopora paradoxa KUC8140, a cosmopolitan wood degrader in East Asia.</title>
        <authorList>
            <consortium name="DOE Joint Genome Institute"/>
            <person name="Min B."/>
            <person name="Park H."/>
            <person name="Jang Y."/>
            <person name="Kim J.-J."/>
            <person name="Kim K.H."/>
            <person name="Pangilinan J."/>
            <person name="Lipzen A."/>
            <person name="Riley R."/>
            <person name="Grigoriev I.V."/>
            <person name="Spatafora J.W."/>
            <person name="Choi I.-G."/>
        </authorList>
    </citation>
    <scope>NUCLEOTIDE SEQUENCE [LARGE SCALE GENOMIC DNA]</scope>
    <source>
        <strain evidence="1 2">KUC8140</strain>
    </source>
</reference>
<evidence type="ECO:0000313" key="2">
    <source>
        <dbReference type="Proteomes" id="UP000053477"/>
    </source>
</evidence>
<dbReference type="AlphaFoldDB" id="A0A0H2R3N9"/>
<evidence type="ECO:0000313" key="1">
    <source>
        <dbReference type="EMBL" id="KLO06429.1"/>
    </source>
</evidence>
<sequence length="216" mass="24471">MSNTRAVRIKVGVFGNHIHLRPSSLSTILSPPSYHDARFDDVLYAAEGSRYFLTFEEEGWRQQARLRENEEAIVASRMRMSSVGRLVEEEAWCFQSFHPFLFSPTTPRRKLALLTHGISANCIIFLVAISPCRRTSVLDQEQLDLRLNTLFGPLFHPSLRPVQAFSITIDPSDDESYVIARLRVRLARIQKPLSSSSSPHIKSQYGVLEPQAVFAA</sequence>
<gene>
    <name evidence="1" type="ORF">SCHPADRAFT_895442</name>
</gene>
<accession>A0A0H2R3N9</accession>